<evidence type="ECO:0000256" key="8">
    <source>
        <dbReference type="ARBA" id="ARBA00023170"/>
    </source>
</evidence>
<comment type="caution">
    <text evidence="11">The sequence shown here is derived from an EMBL/GenBank/DDBJ whole genome shotgun (WGS) entry which is preliminary data.</text>
</comment>
<comment type="similarity">
    <text evidence="10">Belongs to the insect chemoreceptor superfamily. Heteromeric odorant receptor channel (TC 1.A.69) family.</text>
</comment>
<keyword evidence="9 10" id="KW-0807">Transducer</keyword>
<name>A0A3L8E000_OOCBI</name>
<evidence type="ECO:0000256" key="10">
    <source>
        <dbReference type="RuleBase" id="RU351113"/>
    </source>
</evidence>
<evidence type="ECO:0000256" key="6">
    <source>
        <dbReference type="ARBA" id="ARBA00022989"/>
    </source>
</evidence>
<dbReference type="PANTHER" id="PTHR21137:SF35">
    <property type="entry name" value="ODORANT RECEPTOR 19A-RELATED"/>
    <property type="match status" value="1"/>
</dbReference>
<sequence>MDTQFLYIHRLSLAAIGLWPYHRTMLVQLQSSVFSLTMISYLIFQLTTLLTTEWTIAFIVEILSTSLFVLLCTILYNSCWINTHVVKRVLDNLQYICSDLKDENEIAIIKRYGYIAKCVAVAYTSLTMCAFFMATLLPFLPRIFGIFSLVNESKPHRNIYMRTEYFVDQEKYFYFILLHLYATQYIGGGILLGEAIVMVGYGTYSCGLFNIASYRIEQAMRISNDEITNRKNKKEIDRKISHAVNVHRTALEFITFFLHSFEGTYFVLIAIIVISLSLNLFGIFQAVCLRKMENCVLHLGFALALLTCSLGANYIGQAITDHYTYIFSTAYNVRWYIAPVRVQRLILFLLQKGAKPYSIKLGGLCTLSLEKFASLSTVSLSYFTIICAIQK</sequence>
<dbReference type="EMBL" id="QOIP01000002">
    <property type="protein sequence ID" value="RLU25936.1"/>
    <property type="molecule type" value="Genomic_DNA"/>
</dbReference>
<dbReference type="Pfam" id="PF02949">
    <property type="entry name" value="7tm_6"/>
    <property type="match status" value="1"/>
</dbReference>
<protein>
    <recommendedName>
        <fullName evidence="10">Odorant receptor</fullName>
    </recommendedName>
</protein>
<evidence type="ECO:0000256" key="2">
    <source>
        <dbReference type="ARBA" id="ARBA00022475"/>
    </source>
</evidence>
<dbReference type="PANTHER" id="PTHR21137">
    <property type="entry name" value="ODORANT RECEPTOR"/>
    <property type="match status" value="1"/>
</dbReference>
<comment type="subcellular location">
    <subcellularLocation>
        <location evidence="1 10">Cell membrane</location>
        <topology evidence="1 10">Multi-pass membrane protein</topology>
    </subcellularLocation>
</comment>
<evidence type="ECO:0000256" key="9">
    <source>
        <dbReference type="ARBA" id="ARBA00023224"/>
    </source>
</evidence>
<dbReference type="Proteomes" id="UP000279307">
    <property type="component" value="Chromosome 2"/>
</dbReference>
<evidence type="ECO:0000256" key="3">
    <source>
        <dbReference type="ARBA" id="ARBA00022606"/>
    </source>
</evidence>
<keyword evidence="6 10" id="KW-1133">Transmembrane helix</keyword>
<keyword evidence="7 10" id="KW-0472">Membrane</keyword>
<keyword evidence="4 10" id="KW-0812">Transmembrane</keyword>
<keyword evidence="2" id="KW-1003">Cell membrane</keyword>
<dbReference type="AlphaFoldDB" id="A0A3L8E000"/>
<feature type="transmembrane region" description="Helical" evidence="10">
    <location>
        <begin position="56"/>
        <end position="76"/>
    </location>
</feature>
<evidence type="ECO:0000313" key="12">
    <source>
        <dbReference type="Proteomes" id="UP000279307"/>
    </source>
</evidence>
<accession>A0A3L8E000</accession>
<reference evidence="11 12" key="1">
    <citation type="journal article" date="2018" name="Genome Res.">
        <title>The genomic architecture and molecular evolution of ant odorant receptors.</title>
        <authorList>
            <person name="McKenzie S.K."/>
            <person name="Kronauer D.J.C."/>
        </authorList>
    </citation>
    <scope>NUCLEOTIDE SEQUENCE [LARGE SCALE GENOMIC DNA]</scope>
    <source>
        <strain evidence="11">Clonal line C1</strain>
    </source>
</reference>
<feature type="transmembrane region" description="Helical" evidence="10">
    <location>
        <begin position="130"/>
        <end position="151"/>
    </location>
</feature>
<dbReference type="OrthoDB" id="7696577at2759"/>
<keyword evidence="3 10" id="KW-0716">Sensory transduction</keyword>
<evidence type="ECO:0000256" key="4">
    <source>
        <dbReference type="ARBA" id="ARBA00022692"/>
    </source>
</evidence>
<feature type="transmembrane region" description="Helical" evidence="10">
    <location>
        <begin position="265"/>
        <end position="284"/>
    </location>
</feature>
<organism evidence="11 12">
    <name type="scientific">Ooceraea biroi</name>
    <name type="common">Clonal raider ant</name>
    <name type="synonym">Cerapachys biroi</name>
    <dbReference type="NCBI Taxonomy" id="2015173"/>
    <lineage>
        <taxon>Eukaryota</taxon>
        <taxon>Metazoa</taxon>
        <taxon>Ecdysozoa</taxon>
        <taxon>Arthropoda</taxon>
        <taxon>Hexapoda</taxon>
        <taxon>Insecta</taxon>
        <taxon>Pterygota</taxon>
        <taxon>Neoptera</taxon>
        <taxon>Endopterygota</taxon>
        <taxon>Hymenoptera</taxon>
        <taxon>Apocrita</taxon>
        <taxon>Aculeata</taxon>
        <taxon>Formicoidea</taxon>
        <taxon>Formicidae</taxon>
        <taxon>Dorylinae</taxon>
        <taxon>Ooceraea</taxon>
    </lineage>
</organism>
<dbReference type="GO" id="GO:0007165">
    <property type="term" value="P:signal transduction"/>
    <property type="evidence" value="ECO:0007669"/>
    <property type="project" value="UniProtKB-KW"/>
</dbReference>
<evidence type="ECO:0000256" key="1">
    <source>
        <dbReference type="ARBA" id="ARBA00004651"/>
    </source>
</evidence>
<gene>
    <name evidence="11" type="ORF">DMN91_002099</name>
</gene>
<dbReference type="GO" id="GO:0005549">
    <property type="term" value="F:odorant binding"/>
    <property type="evidence" value="ECO:0007669"/>
    <property type="project" value="InterPro"/>
</dbReference>
<evidence type="ECO:0000256" key="5">
    <source>
        <dbReference type="ARBA" id="ARBA00022725"/>
    </source>
</evidence>
<dbReference type="GO" id="GO:0005886">
    <property type="term" value="C:plasma membrane"/>
    <property type="evidence" value="ECO:0007669"/>
    <property type="project" value="UniProtKB-SubCell"/>
</dbReference>
<proteinExistence type="inferred from homology"/>
<evidence type="ECO:0000256" key="7">
    <source>
        <dbReference type="ARBA" id="ARBA00023136"/>
    </source>
</evidence>
<keyword evidence="8 10" id="KW-0675">Receptor</keyword>
<dbReference type="InterPro" id="IPR004117">
    <property type="entry name" value="7tm6_olfct_rcpt"/>
</dbReference>
<keyword evidence="5 10" id="KW-0552">Olfaction</keyword>
<evidence type="ECO:0000313" key="11">
    <source>
        <dbReference type="EMBL" id="RLU25936.1"/>
    </source>
</evidence>
<dbReference type="GO" id="GO:0004984">
    <property type="term" value="F:olfactory receptor activity"/>
    <property type="evidence" value="ECO:0007669"/>
    <property type="project" value="InterPro"/>
</dbReference>
<feature type="transmembrane region" description="Helical" evidence="10">
    <location>
        <begin position="296"/>
        <end position="315"/>
    </location>
</feature>
<feature type="transmembrane region" description="Helical" evidence="10">
    <location>
        <begin position="25"/>
        <end position="44"/>
    </location>
</feature>
<comment type="caution">
    <text evidence="10">Lacks conserved residue(s) required for the propagation of feature annotation.</text>
</comment>